<organism evidence="1 2">
    <name type="scientific">Lasiodiplodia mahajangana</name>
    <dbReference type="NCBI Taxonomy" id="1108764"/>
    <lineage>
        <taxon>Eukaryota</taxon>
        <taxon>Fungi</taxon>
        <taxon>Dikarya</taxon>
        <taxon>Ascomycota</taxon>
        <taxon>Pezizomycotina</taxon>
        <taxon>Dothideomycetes</taxon>
        <taxon>Dothideomycetes incertae sedis</taxon>
        <taxon>Botryosphaeriales</taxon>
        <taxon>Botryosphaeriaceae</taxon>
        <taxon>Lasiodiplodia</taxon>
    </lineage>
</organism>
<accession>A0ACC2JE94</accession>
<evidence type="ECO:0000313" key="1">
    <source>
        <dbReference type="EMBL" id="KAJ8125853.1"/>
    </source>
</evidence>
<reference evidence="1" key="1">
    <citation type="submission" date="2022-12" db="EMBL/GenBank/DDBJ databases">
        <title>Genome Sequence of Lasiodiplodia mahajangana.</title>
        <authorList>
            <person name="Buettner E."/>
        </authorList>
    </citation>
    <scope>NUCLEOTIDE SEQUENCE</scope>
    <source>
        <strain evidence="1">VT137</strain>
    </source>
</reference>
<name>A0ACC2JE94_9PEZI</name>
<gene>
    <name evidence="1" type="ORF">O1611_g7785</name>
</gene>
<protein>
    <submittedName>
        <fullName evidence="1">Uncharacterized protein</fullName>
    </submittedName>
</protein>
<comment type="caution">
    <text evidence="1">The sequence shown here is derived from an EMBL/GenBank/DDBJ whole genome shotgun (WGS) entry which is preliminary data.</text>
</comment>
<evidence type="ECO:0000313" key="2">
    <source>
        <dbReference type="Proteomes" id="UP001153332"/>
    </source>
</evidence>
<sequence>MTERRLTESAIGLAGRLSHIPLGTGKSEDCGWRSSRNFARNAPVFRALGPCKTWIPAHLQHATDLLPPPGTQWEQSRRQQGWLLKKHPEASLGNDLLHDLIAEENSPLVPQSEQSWHTSLVSLGELTDTTLRRRAGAPLVVTVTGSANNVLRLARLDHELWTWPRESNVAVRVAEASIEQSALWIEEDVGPIRRVKCIVDLKRYNPTRWLAVQRDSGTTIFQPEFRKVSTNGSAERSASHIVANPLFHLSKEQTGGSAHSDVSFNPGTRSNLPQLAIIDERGFWSVWDVGYLKSKYSNESPTPKLRMCGHINRGVLEQLPYRDRSDMSWHKILWVGCSENNLDLLDNLDLDADNKQSNSQPMFPPLQRSSLVLLCNPQKVKLLDLATGIYLPDLGFCGHDSLNCILDVQLAHDPQYFYVLSTSKLFIVRAYSRPGTEWDKPENVWLVLFSTPHFRSSFGQGLRLATTQGVKPDVATSLIFIHSPTNPWIDLFYIEFSPTDPNKVTCQANVTGLDSLRNTALNGAIRTLSVNPAPIVFRAPQSLTKIGHDLAEKKLKFYQIAALKSDMSVVSTLCVFSLSPTTRISIPSMIIGRSKTVRQGRKALPYLSSKFVIDDDSTSSEEDMPSIMYRYIKPFYELLSGIYTGPDNAHPFRPSKKAVQKPFDTVHRRVQEGVQKGFLPIRTLLELMPNFKAVSRQSLSTIEWETDMGRLNDIHPSVTIQTLDLLRSRLYFSTSASPQEVYSGLLAIANSSLHHGDSEDADKERIAAVSEQTAYDLYLSLYGISYHSLSSSQSQAVVEEDALPPSQTETLPSSPLRFESPASTTWSQMSNSEAADDEDPAMSLLRAYTGTGRFVPAKEFELLDKWQLGAEPSEYIFDLDRSGDAEARKLRKAKQTAREDRKRRRAQTLLQLSQEPELPATQPAPDIRFFSSQPRIMSSQRQVIHSDPLYNMMSQPSAGSFGRRPTKKAKKRKGGF</sequence>
<proteinExistence type="predicted"/>
<dbReference type="EMBL" id="JAPUUL010002147">
    <property type="protein sequence ID" value="KAJ8125853.1"/>
    <property type="molecule type" value="Genomic_DNA"/>
</dbReference>
<keyword evidence="2" id="KW-1185">Reference proteome</keyword>
<dbReference type="Proteomes" id="UP001153332">
    <property type="component" value="Unassembled WGS sequence"/>
</dbReference>